<feature type="domain" description="GH15-like" evidence="12">
    <location>
        <begin position="228"/>
        <end position="591"/>
    </location>
</feature>
<evidence type="ECO:0000313" key="14">
    <source>
        <dbReference type="EMBL" id="TDR94802.1"/>
    </source>
</evidence>
<dbReference type="InterPro" id="IPR045582">
    <property type="entry name" value="Trehalase-like_N"/>
</dbReference>
<dbReference type="EC" id="3.2.1.28" evidence="3"/>
<dbReference type="RefSeq" id="WP_133769660.1">
    <property type="nucleotide sequence ID" value="NZ_SNZR01000011.1"/>
</dbReference>
<dbReference type="GO" id="GO:0004555">
    <property type="term" value="F:alpha,alpha-trehalase activity"/>
    <property type="evidence" value="ECO:0007669"/>
    <property type="project" value="UniProtKB-EC"/>
</dbReference>
<dbReference type="InterPro" id="IPR012341">
    <property type="entry name" value="6hp_glycosidase-like_sf"/>
</dbReference>
<dbReference type="GO" id="GO:0005993">
    <property type="term" value="P:trehalose catabolic process"/>
    <property type="evidence" value="ECO:0007669"/>
    <property type="project" value="UniProtKB-ARBA"/>
</dbReference>
<organism evidence="14 15">
    <name type="scientific">Enterovirga rhinocerotis</name>
    <dbReference type="NCBI Taxonomy" id="1339210"/>
    <lineage>
        <taxon>Bacteria</taxon>
        <taxon>Pseudomonadati</taxon>
        <taxon>Pseudomonadota</taxon>
        <taxon>Alphaproteobacteria</taxon>
        <taxon>Hyphomicrobiales</taxon>
        <taxon>Methylobacteriaceae</taxon>
        <taxon>Enterovirga</taxon>
    </lineage>
</organism>
<evidence type="ECO:0000256" key="5">
    <source>
        <dbReference type="ARBA" id="ARBA00022801"/>
    </source>
</evidence>
<protein>
    <recommendedName>
        <fullName evidence="4">Trehalase</fullName>
        <ecNumber evidence="3">3.2.1.28</ecNumber>
    </recommendedName>
    <alternativeName>
        <fullName evidence="8">Alpha,alpha-trehalase</fullName>
    </alternativeName>
    <alternativeName>
        <fullName evidence="9">Alpha,alpha-trehalose glucohydrolase</fullName>
    </alternativeName>
</protein>
<evidence type="ECO:0000256" key="3">
    <source>
        <dbReference type="ARBA" id="ARBA00012757"/>
    </source>
</evidence>
<proteinExistence type="inferred from homology"/>
<keyword evidence="6" id="KW-0119">Carbohydrate metabolism</keyword>
<evidence type="ECO:0000313" key="15">
    <source>
        <dbReference type="Proteomes" id="UP000295122"/>
    </source>
</evidence>
<comment type="caution">
    <text evidence="14">The sequence shown here is derived from an EMBL/GenBank/DDBJ whole genome shotgun (WGS) entry which is preliminary data.</text>
</comment>
<keyword evidence="7" id="KW-0326">Glycosidase</keyword>
<dbReference type="Pfam" id="PF19291">
    <property type="entry name" value="TREH_N"/>
    <property type="match status" value="1"/>
</dbReference>
<evidence type="ECO:0000256" key="7">
    <source>
        <dbReference type="ARBA" id="ARBA00023295"/>
    </source>
</evidence>
<name>A0A4R7C9S4_9HYPH</name>
<evidence type="ECO:0000259" key="13">
    <source>
        <dbReference type="Pfam" id="PF19291"/>
    </source>
</evidence>
<evidence type="ECO:0000256" key="8">
    <source>
        <dbReference type="ARBA" id="ARBA00030473"/>
    </source>
</evidence>
<dbReference type="FunFam" id="1.50.10.10:FF:000005">
    <property type="entry name" value="Glycosyl hydrolase, glucoamylase"/>
    <property type="match status" value="1"/>
</dbReference>
<comment type="pathway">
    <text evidence="11">Glycan degradation; trehalose degradation; D-glucose from alpha,alpha-trehalose: step 1/1.</text>
</comment>
<sequence>MPSDRIEDYGLIGDCETGALVGRDGSIDWLCWPRFDSPACFAALLGTEENGRWKIAPIGDAVVSRRYRPRTLILETRFETAAGSVLLIDFMPPRGTDSDIVRLVVGESGRVAMRMELVLRYDYGRVMPWVHRLEDGSLRAIGGPDMTVLRTPIETHGEDMHTVSDFEVAAGETVPFVLAYCASHRPVPEPIDPFAALADTEAFWTEWTARYEPAALDGKIDLPEPWHQAARRSLITLKAMTYAPTGGIVAAVTTSLPEWLGSTRNWDYRYCWLRDSALTLFALMNAGYYDEARAWRDWLLRAIAGSPEQMQIMYGIAGERRLLEWEVDWLPGFADSKPVRVGNAAADQTQLDVYGEIMSLLHQARLGGLPESPEAWSIQVSMLERLDDIWREPDYGIWEVRGPPRHFTLSKLMVWLAFDRCIKSAEIFGLDHVPLEKWRAIRSEVKGDVLARGWNAEVGAFTQSYDDTALDASLLLLPMLGFLDDDDPRVRLTVEAIEADLLVDGLVQRYHTSTGHDGLPPGEGTFLACSFWLVEALVLIGRLADAEALFERLLALRNDLGLLAEEYDPIGGRQLGNFPQAFSHVALVNAAHRLAAARAGSGDRSEELQKGEVPA</sequence>
<evidence type="ECO:0000256" key="1">
    <source>
        <dbReference type="ARBA" id="ARBA00001576"/>
    </source>
</evidence>
<dbReference type="InterPro" id="IPR008928">
    <property type="entry name" value="6-hairpin_glycosidase_sf"/>
</dbReference>
<feature type="domain" description="Trehalase-like N-terminal" evidence="13">
    <location>
        <begin position="4"/>
        <end position="152"/>
    </location>
</feature>
<dbReference type="Gene3D" id="1.50.10.10">
    <property type="match status" value="1"/>
</dbReference>
<reference evidence="14 15" key="1">
    <citation type="submission" date="2019-03" db="EMBL/GenBank/DDBJ databases">
        <title>Genomic Encyclopedia of Type Strains, Phase IV (KMG-IV): sequencing the most valuable type-strain genomes for metagenomic binning, comparative biology and taxonomic classification.</title>
        <authorList>
            <person name="Goeker M."/>
        </authorList>
    </citation>
    <scope>NUCLEOTIDE SEQUENCE [LARGE SCALE GENOMIC DNA]</scope>
    <source>
        <strain evidence="14 15">DSM 25903</strain>
    </source>
</reference>
<evidence type="ECO:0000256" key="10">
    <source>
        <dbReference type="ARBA" id="ARBA00053030"/>
    </source>
</evidence>
<dbReference type="Proteomes" id="UP000295122">
    <property type="component" value="Unassembled WGS sequence"/>
</dbReference>
<dbReference type="PANTHER" id="PTHR31616">
    <property type="entry name" value="TREHALASE"/>
    <property type="match status" value="1"/>
</dbReference>
<gene>
    <name evidence="14" type="ORF">EV668_2091</name>
</gene>
<comment type="catalytic activity">
    <reaction evidence="1">
        <text>alpha,alpha-trehalose + H2O = alpha-D-glucose + beta-D-glucose</text>
        <dbReference type="Rhea" id="RHEA:32675"/>
        <dbReference type="ChEBI" id="CHEBI:15377"/>
        <dbReference type="ChEBI" id="CHEBI:15903"/>
        <dbReference type="ChEBI" id="CHEBI:16551"/>
        <dbReference type="ChEBI" id="CHEBI:17925"/>
        <dbReference type="EC" id="3.2.1.28"/>
    </reaction>
</comment>
<dbReference type="AlphaFoldDB" id="A0A4R7C9S4"/>
<evidence type="ECO:0000259" key="12">
    <source>
        <dbReference type="Pfam" id="PF00723"/>
    </source>
</evidence>
<dbReference type="PANTHER" id="PTHR31616:SF0">
    <property type="entry name" value="GLUCAN 1,4-ALPHA-GLUCOSIDASE"/>
    <property type="match status" value="1"/>
</dbReference>
<dbReference type="OrthoDB" id="3902805at2"/>
<evidence type="ECO:0000256" key="9">
    <source>
        <dbReference type="ARBA" id="ARBA00031637"/>
    </source>
</evidence>
<keyword evidence="15" id="KW-1185">Reference proteome</keyword>
<accession>A0A4R7C9S4</accession>
<evidence type="ECO:0000256" key="4">
    <source>
        <dbReference type="ARBA" id="ARBA00019905"/>
    </source>
</evidence>
<comment type="cofactor">
    <cofactor evidence="10">
        <name>phosphate</name>
        <dbReference type="ChEBI" id="CHEBI:43474"/>
    </cofactor>
</comment>
<evidence type="ECO:0000256" key="2">
    <source>
        <dbReference type="ARBA" id="ARBA00006188"/>
    </source>
</evidence>
<evidence type="ECO:0000256" key="6">
    <source>
        <dbReference type="ARBA" id="ARBA00023277"/>
    </source>
</evidence>
<dbReference type="SUPFAM" id="SSF48208">
    <property type="entry name" value="Six-hairpin glycosidases"/>
    <property type="match status" value="1"/>
</dbReference>
<dbReference type="InterPro" id="IPR011613">
    <property type="entry name" value="GH15-like"/>
</dbReference>
<comment type="similarity">
    <text evidence="2">Belongs to the glycosyl hydrolase 15 family.</text>
</comment>
<evidence type="ECO:0000256" key="11">
    <source>
        <dbReference type="ARBA" id="ARBA00060615"/>
    </source>
</evidence>
<dbReference type="Pfam" id="PF00723">
    <property type="entry name" value="Glyco_hydro_15"/>
    <property type="match status" value="1"/>
</dbReference>
<dbReference type="EMBL" id="SNZR01000011">
    <property type="protein sequence ID" value="TDR94802.1"/>
    <property type="molecule type" value="Genomic_DNA"/>
</dbReference>
<keyword evidence="5" id="KW-0378">Hydrolase</keyword>